<organism evidence="2 3">
    <name type="scientific">Halobacteriovorax marinus (strain ATCC BAA-682 / DSM 15412 / SJ)</name>
    <name type="common">Bacteriovorax marinus</name>
    <dbReference type="NCBI Taxonomy" id="862908"/>
    <lineage>
        <taxon>Bacteria</taxon>
        <taxon>Pseudomonadati</taxon>
        <taxon>Bdellovibrionota</taxon>
        <taxon>Bacteriovoracia</taxon>
        <taxon>Bacteriovoracales</taxon>
        <taxon>Halobacteriovoraceae</taxon>
        <taxon>Halobacteriovorax</taxon>
    </lineage>
</organism>
<dbReference type="InterPro" id="IPR012675">
    <property type="entry name" value="Beta-grasp_dom_sf"/>
</dbReference>
<dbReference type="STRING" id="862908.BMS_3182"/>
<dbReference type="GO" id="GO:0051537">
    <property type="term" value="F:2 iron, 2 sulfur cluster binding"/>
    <property type="evidence" value="ECO:0007669"/>
    <property type="project" value="InterPro"/>
</dbReference>
<name>E1WZZ9_HALMS</name>
<dbReference type="EMBL" id="FQ312005">
    <property type="protein sequence ID" value="CBW27935.1"/>
    <property type="molecule type" value="Genomic_DNA"/>
</dbReference>
<dbReference type="PATRIC" id="fig|862908.3.peg.3041"/>
<gene>
    <name evidence="2" type="ordered locus">BMS_3182</name>
</gene>
<dbReference type="AlphaFoldDB" id="E1WZZ9"/>
<keyword evidence="3" id="KW-1185">Reference proteome</keyword>
<dbReference type="OrthoDB" id="370747at2"/>
<reference evidence="3" key="1">
    <citation type="journal article" date="2013" name="ISME J.">
        <title>A small predatory core genome in the divergent marine Bacteriovorax marinus SJ and the terrestrial Bdellovibrio bacteriovorus.</title>
        <authorList>
            <person name="Crossman L.C."/>
            <person name="Chen H."/>
            <person name="Cerdeno-Tarraga A.M."/>
            <person name="Brooks K."/>
            <person name="Quail M.A."/>
            <person name="Pineiro S.A."/>
            <person name="Hobley L."/>
            <person name="Sockett R.E."/>
            <person name="Bentley S.D."/>
            <person name="Parkhill J."/>
            <person name="Williams H.N."/>
            <person name="Stine O.C."/>
        </authorList>
    </citation>
    <scope>NUCLEOTIDE SEQUENCE [LARGE SCALE GENOMIC DNA]</scope>
    <source>
        <strain evidence="3">ATCC BAA-682 / DSM 15412 / SJ</strain>
    </source>
</reference>
<dbReference type="CDD" id="cd00207">
    <property type="entry name" value="fer2"/>
    <property type="match status" value="1"/>
</dbReference>
<feature type="domain" description="2Fe-2S ferredoxin-type" evidence="1">
    <location>
        <begin position="5"/>
        <end position="116"/>
    </location>
</feature>
<dbReference type="InterPro" id="IPR006058">
    <property type="entry name" value="2Fe2S_fd_BS"/>
</dbReference>
<sequence>MPTVSLVQVAENGDLLDEETLNFEVEEGENLWVGLETAGHLLPKGCLAGSCGTCRINVLEGASNLSKLSVIENDTVEHIKGSYVESYGEEWIQGKEVRLACRARVNGDVKIHILKK</sequence>
<dbReference type="KEGG" id="bmx:BMS_3182"/>
<accession>E1WZZ9</accession>
<dbReference type="Gene3D" id="3.10.20.30">
    <property type="match status" value="1"/>
</dbReference>
<evidence type="ECO:0000259" key="1">
    <source>
        <dbReference type="PROSITE" id="PS51085"/>
    </source>
</evidence>
<dbReference type="PROSITE" id="PS00197">
    <property type="entry name" value="2FE2S_FER_1"/>
    <property type="match status" value="1"/>
</dbReference>
<evidence type="ECO:0000313" key="2">
    <source>
        <dbReference type="EMBL" id="CBW27935.1"/>
    </source>
</evidence>
<dbReference type="RefSeq" id="WP_014245705.1">
    <property type="nucleotide sequence ID" value="NC_016620.1"/>
</dbReference>
<dbReference type="PROSITE" id="PS51085">
    <property type="entry name" value="2FE2S_FER_2"/>
    <property type="match status" value="1"/>
</dbReference>
<dbReference type="Proteomes" id="UP000008963">
    <property type="component" value="Chromosome"/>
</dbReference>
<proteinExistence type="predicted"/>
<evidence type="ECO:0000313" key="3">
    <source>
        <dbReference type="Proteomes" id="UP000008963"/>
    </source>
</evidence>
<dbReference type="SUPFAM" id="SSF54292">
    <property type="entry name" value="2Fe-2S ferredoxin-like"/>
    <property type="match status" value="1"/>
</dbReference>
<dbReference type="eggNOG" id="COG0633">
    <property type="taxonomic scope" value="Bacteria"/>
</dbReference>
<dbReference type="InterPro" id="IPR001041">
    <property type="entry name" value="2Fe-2S_ferredoxin-type"/>
</dbReference>
<dbReference type="HOGENOM" id="CLU_2093424_0_0_7"/>
<dbReference type="Pfam" id="PF00111">
    <property type="entry name" value="Fer2"/>
    <property type="match status" value="1"/>
</dbReference>
<dbReference type="InterPro" id="IPR036010">
    <property type="entry name" value="2Fe-2S_ferredoxin-like_sf"/>
</dbReference>
<protein>
    <submittedName>
        <fullName evidence="2">Ferredoxin</fullName>
    </submittedName>
</protein>